<dbReference type="Gene3D" id="3.30.43.10">
    <property type="entry name" value="Uridine Diphospho-n-acetylenolpyruvylglucosamine Reductase, domain 2"/>
    <property type="match status" value="1"/>
</dbReference>
<comment type="caution">
    <text evidence="6">The sequence shown here is derived from an EMBL/GenBank/DDBJ whole genome shotgun (WGS) entry which is preliminary data.</text>
</comment>
<organism evidence="6 7">
    <name type="scientific">Oculimacula yallundae</name>
    <dbReference type="NCBI Taxonomy" id="86028"/>
    <lineage>
        <taxon>Eukaryota</taxon>
        <taxon>Fungi</taxon>
        <taxon>Dikarya</taxon>
        <taxon>Ascomycota</taxon>
        <taxon>Pezizomycotina</taxon>
        <taxon>Leotiomycetes</taxon>
        <taxon>Helotiales</taxon>
        <taxon>Ploettnerulaceae</taxon>
        <taxon>Oculimacula</taxon>
    </lineage>
</organism>
<dbReference type="Pfam" id="PF08031">
    <property type="entry name" value="BBE"/>
    <property type="match status" value="1"/>
</dbReference>
<name>A0ABR4CA79_9HELO</name>
<dbReference type="Proteomes" id="UP001595075">
    <property type="component" value="Unassembled WGS sequence"/>
</dbReference>
<evidence type="ECO:0000256" key="3">
    <source>
        <dbReference type="ARBA" id="ARBA00022827"/>
    </source>
</evidence>
<evidence type="ECO:0000256" key="2">
    <source>
        <dbReference type="ARBA" id="ARBA00022630"/>
    </source>
</evidence>
<evidence type="ECO:0000313" key="7">
    <source>
        <dbReference type="Proteomes" id="UP001595075"/>
    </source>
</evidence>
<dbReference type="InterPro" id="IPR016166">
    <property type="entry name" value="FAD-bd_PCMH"/>
</dbReference>
<proteinExistence type="inferred from homology"/>
<accession>A0ABR4CA79</accession>
<evidence type="ECO:0000256" key="1">
    <source>
        <dbReference type="ARBA" id="ARBA00005466"/>
    </source>
</evidence>
<reference evidence="6 7" key="1">
    <citation type="journal article" date="2024" name="Commun. Biol.">
        <title>Comparative genomic analysis of thermophilic fungi reveals convergent evolutionary adaptations and gene losses.</title>
        <authorList>
            <person name="Steindorff A.S."/>
            <person name="Aguilar-Pontes M.V."/>
            <person name="Robinson A.J."/>
            <person name="Andreopoulos B."/>
            <person name="LaButti K."/>
            <person name="Kuo A."/>
            <person name="Mondo S."/>
            <person name="Riley R."/>
            <person name="Otillar R."/>
            <person name="Haridas S."/>
            <person name="Lipzen A."/>
            <person name="Grimwood J."/>
            <person name="Schmutz J."/>
            <person name="Clum A."/>
            <person name="Reid I.D."/>
            <person name="Moisan M.C."/>
            <person name="Butler G."/>
            <person name="Nguyen T.T.M."/>
            <person name="Dewar K."/>
            <person name="Conant G."/>
            <person name="Drula E."/>
            <person name="Henrissat B."/>
            <person name="Hansel C."/>
            <person name="Singer S."/>
            <person name="Hutchinson M.I."/>
            <person name="de Vries R.P."/>
            <person name="Natvig D.O."/>
            <person name="Powell A.J."/>
            <person name="Tsang A."/>
            <person name="Grigoriev I.V."/>
        </authorList>
    </citation>
    <scope>NUCLEOTIDE SEQUENCE [LARGE SCALE GENOMIC DNA]</scope>
    <source>
        <strain evidence="6 7">CBS 494.80</strain>
    </source>
</reference>
<keyword evidence="2" id="KW-0285">Flavoprotein</keyword>
<dbReference type="Gene3D" id="3.40.462.20">
    <property type="match status" value="1"/>
</dbReference>
<comment type="similarity">
    <text evidence="1">Belongs to the oxygen-dependent FAD-linked oxidoreductase family.</text>
</comment>
<dbReference type="Pfam" id="PF01565">
    <property type="entry name" value="FAD_binding_4"/>
    <property type="match status" value="1"/>
</dbReference>
<dbReference type="InterPro" id="IPR012951">
    <property type="entry name" value="BBE"/>
</dbReference>
<dbReference type="InterPro" id="IPR006094">
    <property type="entry name" value="Oxid_FAD_bind_N"/>
</dbReference>
<gene>
    <name evidence="6" type="ORF">VTL71DRAFT_2222</name>
</gene>
<dbReference type="InterPro" id="IPR036318">
    <property type="entry name" value="FAD-bd_PCMH-like_sf"/>
</dbReference>
<evidence type="ECO:0000313" key="6">
    <source>
        <dbReference type="EMBL" id="KAL2066151.1"/>
    </source>
</evidence>
<evidence type="ECO:0000259" key="5">
    <source>
        <dbReference type="PROSITE" id="PS51387"/>
    </source>
</evidence>
<protein>
    <recommendedName>
        <fullName evidence="5">FAD-binding PCMH-type domain-containing protein</fullName>
    </recommendedName>
</protein>
<dbReference type="InterPro" id="IPR016169">
    <property type="entry name" value="FAD-bd_PCMH_sub2"/>
</dbReference>
<dbReference type="InterPro" id="IPR050416">
    <property type="entry name" value="FAD-linked_Oxidoreductase"/>
</dbReference>
<evidence type="ECO:0000256" key="4">
    <source>
        <dbReference type="ARBA" id="ARBA00023002"/>
    </source>
</evidence>
<feature type="domain" description="FAD-binding PCMH-type" evidence="5">
    <location>
        <begin position="59"/>
        <end position="227"/>
    </location>
</feature>
<dbReference type="PROSITE" id="PS51387">
    <property type="entry name" value="FAD_PCMH"/>
    <property type="match status" value="1"/>
</dbReference>
<dbReference type="EMBL" id="JAZHXI010000011">
    <property type="protein sequence ID" value="KAL2066151.1"/>
    <property type="molecule type" value="Genomic_DNA"/>
</dbReference>
<dbReference type="SUPFAM" id="SSF56176">
    <property type="entry name" value="FAD-binding/transporter-associated domain-like"/>
    <property type="match status" value="1"/>
</dbReference>
<dbReference type="InterPro" id="IPR016167">
    <property type="entry name" value="FAD-bd_PCMH_sub1"/>
</dbReference>
<keyword evidence="4" id="KW-0560">Oxidoreductase</keyword>
<dbReference type="PANTHER" id="PTHR42973">
    <property type="entry name" value="BINDING OXIDOREDUCTASE, PUTATIVE (AFU_ORTHOLOGUE AFUA_1G17690)-RELATED"/>
    <property type="match status" value="1"/>
</dbReference>
<dbReference type="PANTHER" id="PTHR42973:SF7">
    <property type="entry name" value="FAD-BINDING PCMH-TYPE DOMAIN-CONTAINING PROTEIN"/>
    <property type="match status" value="1"/>
</dbReference>
<dbReference type="Gene3D" id="3.30.465.10">
    <property type="match status" value="1"/>
</dbReference>
<keyword evidence="3" id="KW-0274">FAD</keyword>
<keyword evidence="7" id="KW-1185">Reference proteome</keyword>
<sequence length="470" mass="50966">MSAPPNLFKAMEFNPLLDIGPDPPPQLSILISSSPNLKIYTRSSPHFPTLKSVWNLKYAANEPLALIRPTSATEVTTVVKYCVANHLPFAVRSGGHDLFGRSIVQDAIILDIRELNSVALAEDEKTVTIGGGIQSGDLISFLDAKGLVTSCTLAGVVGWAGWAFGGGFGMFNNVYGLGVDQIVSVKVVTADGEVVEANAGDELLWGIKGAGGAFGVVTELKVKVYPLKKMLGGMILFPFDQASVIVEGLTGMFEKESVPKELITGLHFAKKGGMVMLAVAVSWASEDLEEGRKWAERIKGFGNAMMDMVAETTIKKWSDSMASMLPPPSHNHSRSFFLSKMTPAAVKIISSATERIPDGVNFATACFLVGGEAIKPHPDSSYRLREPYVFVHALAPVSDPSMVEQSKEWSEKIYEDLQQEGLVMSNYVAILGEGTSVEDCFGKENFERLKVLKKKVDSENFFRFTSAKLL</sequence>